<keyword evidence="2" id="KW-1185">Reference proteome</keyword>
<reference evidence="1 2" key="1">
    <citation type="submission" date="2020-08" db="EMBL/GenBank/DDBJ databases">
        <title>Arenibacter gaetbuli sp. nov., isolated from a sand dune.</title>
        <authorList>
            <person name="Park S."/>
            <person name="Yoon J.-H."/>
        </authorList>
    </citation>
    <scope>NUCLEOTIDE SEQUENCE [LARGE SCALE GENOMIC DNA]</scope>
    <source>
        <strain evidence="1 2">BSSL-BM3</strain>
    </source>
</reference>
<name>A0ABR7QTA8_9FLAO</name>
<sequence length="118" mass="13578">MKNPSGSWRSNQIHDFLKYGTNEDYEIVSDHLGSDNLWKIVCSENDKFKVIVNADHPFYSRVYHSSQSKGITSALDSLIFSLAFAELYNTNDNNAQLFRTFKTVFSMTLDKLTKEELV</sequence>
<dbReference type="RefSeq" id="WP_187588250.1">
    <property type="nucleotide sequence ID" value="NZ_JACLHY010000035.1"/>
</dbReference>
<comment type="caution">
    <text evidence="1">The sequence shown here is derived from an EMBL/GenBank/DDBJ whole genome shotgun (WGS) entry which is preliminary data.</text>
</comment>
<dbReference type="Proteomes" id="UP000618952">
    <property type="component" value="Unassembled WGS sequence"/>
</dbReference>
<gene>
    <name evidence="1" type="ORF">H4O18_20745</name>
</gene>
<accession>A0ABR7QTA8</accession>
<proteinExistence type="predicted"/>
<evidence type="ECO:0000313" key="1">
    <source>
        <dbReference type="EMBL" id="MBC8770435.1"/>
    </source>
</evidence>
<dbReference type="EMBL" id="JACLHY010000035">
    <property type="protein sequence ID" value="MBC8770435.1"/>
    <property type="molecule type" value="Genomic_DNA"/>
</dbReference>
<protein>
    <submittedName>
        <fullName evidence="1">Uncharacterized protein</fullName>
    </submittedName>
</protein>
<evidence type="ECO:0000313" key="2">
    <source>
        <dbReference type="Proteomes" id="UP000618952"/>
    </source>
</evidence>
<organism evidence="1 2">
    <name type="scientific">Arenibacter arenosicollis</name>
    <dbReference type="NCBI Taxonomy" id="2762274"/>
    <lineage>
        <taxon>Bacteria</taxon>
        <taxon>Pseudomonadati</taxon>
        <taxon>Bacteroidota</taxon>
        <taxon>Flavobacteriia</taxon>
        <taxon>Flavobacteriales</taxon>
        <taxon>Flavobacteriaceae</taxon>
        <taxon>Arenibacter</taxon>
    </lineage>
</organism>